<evidence type="ECO:0000313" key="5">
    <source>
        <dbReference type="Proteomes" id="UP001165685"/>
    </source>
</evidence>
<comment type="similarity">
    <text evidence="1">Belongs to the peptidase S13 family.</text>
</comment>
<dbReference type="SUPFAM" id="SSF56601">
    <property type="entry name" value="beta-lactamase/transpeptidase-like"/>
    <property type="match status" value="1"/>
</dbReference>
<dbReference type="GO" id="GO:0009002">
    <property type="term" value="F:serine-type D-Ala-D-Ala carboxypeptidase activity"/>
    <property type="evidence" value="ECO:0007669"/>
    <property type="project" value="UniProtKB-EC"/>
</dbReference>
<sequence>MLLALAMLTIFVLVAGFVVADLVASRPLPAVPYPVAHAQRETAAHLPGADPVDPGRLADHLDDPMSDSGLGEGLSAYVADAATGEGLFDRDADRGAVPASTTKIATALTVLEAAGPDRRIATDAVLDGERLILVGGGDPTLTRDADPGTYPEPATLDRLAERTARALEDQGVGAVDLGYDDTLYPGPATGPGWKDNYVWEGSVAPVHALMIDGGREDRNAKYGDRVDDPPRTAADAFADALRDEGVEVRGGPEPATAPDGADPVASVSSPPISALTEQMLLASENNVAEALARQTAIAEGEEPSFQGGSRAMTAVLDRLGVGGVELADASGLSVDNRISPHALADMLLAASDPERPDLGYVLSGLPTGNFSGTLAGRYDDSSGSGAGAGVVRAKTGTLSGVSTLAGTVYDADGRLLVFAFMSSGDQASGSSLDLLAAAVASCGCS</sequence>
<evidence type="ECO:0000256" key="1">
    <source>
        <dbReference type="ARBA" id="ARBA00006096"/>
    </source>
</evidence>
<dbReference type="NCBIfam" id="TIGR00666">
    <property type="entry name" value="PBP4"/>
    <property type="match status" value="1"/>
</dbReference>
<name>A0ABT4TLQ6_9ACTN</name>
<evidence type="ECO:0000313" key="4">
    <source>
        <dbReference type="EMBL" id="MDA2805630.1"/>
    </source>
</evidence>
<dbReference type="Gene3D" id="3.40.710.10">
    <property type="entry name" value="DD-peptidase/beta-lactamase superfamily"/>
    <property type="match status" value="2"/>
</dbReference>
<keyword evidence="4" id="KW-0645">Protease</keyword>
<organism evidence="4 5">
    <name type="scientific">Nocardiopsis suaedae</name>
    <dbReference type="NCBI Taxonomy" id="3018444"/>
    <lineage>
        <taxon>Bacteria</taxon>
        <taxon>Bacillati</taxon>
        <taxon>Actinomycetota</taxon>
        <taxon>Actinomycetes</taxon>
        <taxon>Streptosporangiales</taxon>
        <taxon>Nocardiopsidaceae</taxon>
        <taxon>Nocardiopsis</taxon>
    </lineage>
</organism>
<keyword evidence="2 4" id="KW-0378">Hydrolase</keyword>
<dbReference type="EMBL" id="JAQFWP010000023">
    <property type="protein sequence ID" value="MDA2805630.1"/>
    <property type="molecule type" value="Genomic_DNA"/>
</dbReference>
<dbReference type="PANTHER" id="PTHR30023:SF0">
    <property type="entry name" value="PENICILLIN-SENSITIVE CARBOXYPEPTIDASE A"/>
    <property type="match status" value="1"/>
</dbReference>
<evidence type="ECO:0000256" key="3">
    <source>
        <dbReference type="SAM" id="MobiDB-lite"/>
    </source>
</evidence>
<dbReference type="PRINTS" id="PR00922">
    <property type="entry name" value="DADACBPTASE3"/>
</dbReference>
<dbReference type="RefSeq" id="WP_270678284.1">
    <property type="nucleotide sequence ID" value="NZ_JAQFWP010000023.1"/>
</dbReference>
<dbReference type="EC" id="3.4.16.4" evidence="4"/>
<reference evidence="4" key="1">
    <citation type="submission" date="2023-01" db="EMBL/GenBank/DDBJ databases">
        <title>Draft genome sequence of Nocardiopsis sp. LSu2-4 isolated from halophytes.</title>
        <authorList>
            <person name="Duangmal K."/>
            <person name="Chantavorakit T."/>
        </authorList>
    </citation>
    <scope>NUCLEOTIDE SEQUENCE</scope>
    <source>
        <strain evidence="4">LSu2-4</strain>
    </source>
</reference>
<proteinExistence type="inferred from homology"/>
<gene>
    <name evidence="4" type="primary">dacB</name>
    <name evidence="4" type="ORF">O4U47_14010</name>
</gene>
<dbReference type="PANTHER" id="PTHR30023">
    <property type="entry name" value="D-ALANYL-D-ALANINE CARBOXYPEPTIDASE"/>
    <property type="match status" value="1"/>
</dbReference>
<protein>
    <submittedName>
        <fullName evidence="4">D-alanyl-D-alanine carboxypeptidase/D-alanyl-D-alanine-endopeptidase</fullName>
        <ecNumber evidence="4">3.4.16.4</ecNumber>
    </submittedName>
</protein>
<keyword evidence="4" id="KW-0121">Carboxypeptidase</keyword>
<dbReference type="Proteomes" id="UP001165685">
    <property type="component" value="Unassembled WGS sequence"/>
</dbReference>
<feature type="region of interest" description="Disordered" evidence="3">
    <location>
        <begin position="247"/>
        <end position="267"/>
    </location>
</feature>
<dbReference type="Pfam" id="PF02113">
    <property type="entry name" value="Peptidase_S13"/>
    <property type="match status" value="2"/>
</dbReference>
<dbReference type="InterPro" id="IPR012338">
    <property type="entry name" value="Beta-lactam/transpept-like"/>
</dbReference>
<accession>A0ABT4TLQ6</accession>
<evidence type="ECO:0000256" key="2">
    <source>
        <dbReference type="ARBA" id="ARBA00022801"/>
    </source>
</evidence>
<comment type="caution">
    <text evidence="4">The sequence shown here is derived from an EMBL/GenBank/DDBJ whole genome shotgun (WGS) entry which is preliminary data.</text>
</comment>
<keyword evidence="5" id="KW-1185">Reference proteome</keyword>
<dbReference type="InterPro" id="IPR000667">
    <property type="entry name" value="Peptidase_S13"/>
</dbReference>